<accession>A0A0W0SCE1</accession>
<keyword evidence="4" id="KW-1185">Reference proteome</keyword>
<dbReference type="RefSeq" id="WP_028381706.1">
    <property type="nucleotide sequence ID" value="NZ_CAAAIT010000007.1"/>
</dbReference>
<evidence type="ECO:0000313" key="2">
    <source>
        <dbReference type="EMBL" id="VEB33486.1"/>
    </source>
</evidence>
<sequence length="71" mass="8182">MQLKLFTQKAPQTTEDKEIRIQFVREMCAVLSRDPSLSAERQQLILIGVLIRANLSAKEIQEDIANRYAHN</sequence>
<gene>
    <name evidence="1" type="ORF">Lche_3191</name>
    <name evidence="2" type="ORF">NCTC11976_00368</name>
</gene>
<evidence type="ECO:0000313" key="4">
    <source>
        <dbReference type="Proteomes" id="UP000277577"/>
    </source>
</evidence>
<name>A0A0W0SCE1_9GAMM</name>
<proteinExistence type="predicted"/>
<reference evidence="2 4" key="2">
    <citation type="submission" date="2018-12" db="EMBL/GenBank/DDBJ databases">
        <authorList>
            <consortium name="Pathogen Informatics"/>
        </authorList>
    </citation>
    <scope>NUCLEOTIDE SEQUENCE [LARGE SCALE GENOMIC DNA]</scope>
    <source>
        <strain evidence="2 4">NCTC11976</strain>
    </source>
</reference>
<evidence type="ECO:0000313" key="3">
    <source>
        <dbReference type="Proteomes" id="UP000054921"/>
    </source>
</evidence>
<dbReference type="Proteomes" id="UP000277577">
    <property type="component" value="Chromosome"/>
</dbReference>
<dbReference type="Proteomes" id="UP000054921">
    <property type="component" value="Unassembled WGS sequence"/>
</dbReference>
<protein>
    <submittedName>
        <fullName evidence="1">Uncharacterized protein</fullName>
    </submittedName>
</protein>
<dbReference type="EMBL" id="LR134173">
    <property type="protein sequence ID" value="VEB33486.1"/>
    <property type="molecule type" value="Genomic_DNA"/>
</dbReference>
<dbReference type="PATRIC" id="fig|28084.5.peg.3465"/>
<evidence type="ECO:0000313" key="1">
    <source>
        <dbReference type="EMBL" id="KTC81171.1"/>
    </source>
</evidence>
<organism evidence="1 3">
    <name type="scientific">Legionella cherrii</name>
    <dbReference type="NCBI Taxonomy" id="28084"/>
    <lineage>
        <taxon>Bacteria</taxon>
        <taxon>Pseudomonadati</taxon>
        <taxon>Pseudomonadota</taxon>
        <taxon>Gammaproteobacteria</taxon>
        <taxon>Legionellales</taxon>
        <taxon>Legionellaceae</taxon>
        <taxon>Legionella</taxon>
    </lineage>
</organism>
<dbReference type="EMBL" id="LNXW01000013">
    <property type="protein sequence ID" value="KTC81171.1"/>
    <property type="molecule type" value="Genomic_DNA"/>
</dbReference>
<dbReference type="OrthoDB" id="5653858at2"/>
<reference evidence="1 3" key="1">
    <citation type="submission" date="2015-11" db="EMBL/GenBank/DDBJ databases">
        <title>Genomic analysis of 38 Legionella species identifies large and diverse effector repertoires.</title>
        <authorList>
            <person name="Burstein D."/>
            <person name="Amaro F."/>
            <person name="Zusman T."/>
            <person name="Lifshitz Z."/>
            <person name="Cohen O."/>
            <person name="Gilbert J.A."/>
            <person name="Pupko T."/>
            <person name="Shuman H.A."/>
            <person name="Segal G."/>
        </authorList>
    </citation>
    <scope>NUCLEOTIDE SEQUENCE [LARGE SCALE GENOMIC DNA]</scope>
    <source>
        <strain evidence="1 3">ORW</strain>
    </source>
</reference>
<dbReference type="AlphaFoldDB" id="A0A0W0SCE1"/>